<dbReference type="Proteomes" id="UP001597493">
    <property type="component" value="Unassembled WGS sequence"/>
</dbReference>
<reference evidence="2" key="1">
    <citation type="journal article" date="2019" name="Int. J. Syst. Evol. Microbiol.">
        <title>The Global Catalogue of Microorganisms (GCM) 10K type strain sequencing project: providing services to taxonomists for standard genome sequencing and annotation.</title>
        <authorList>
            <consortium name="The Broad Institute Genomics Platform"/>
            <consortium name="The Broad Institute Genome Sequencing Center for Infectious Disease"/>
            <person name="Wu L."/>
            <person name="Ma J."/>
        </authorList>
    </citation>
    <scope>NUCLEOTIDE SEQUENCE [LARGE SCALE GENOMIC DNA]</scope>
    <source>
        <strain evidence="2">TISTR 1827</strain>
    </source>
</reference>
<accession>A0ABW5QUY0</accession>
<comment type="caution">
    <text evidence="1">The sequence shown here is derived from an EMBL/GenBank/DDBJ whole genome shotgun (WGS) entry which is preliminary data.</text>
</comment>
<dbReference type="RefSeq" id="WP_379270576.1">
    <property type="nucleotide sequence ID" value="NZ_JBHUGT010000032.1"/>
</dbReference>
<proteinExistence type="predicted"/>
<sequence>MYNEANKKTVSRARLLLILALAALLGAAAVIYTVSSAEDAASSDRLAKAKNWEDVKQYQYSQIRGLKRAEELRLAKTFNYGIPIPGTDKTLTIHEIWYNERDIHVLFSYETEYKANTGLEENRDGLRLPVLEMKAYDETRKHFSLLRSHLSSLHEGIYFKGRYYGTAIANSITDEDGKPLTQVKNMELADIRLRDGEAEYDLPPVVFAVDYDSANEPVEVVPIHRSYTAFGRTVTIERLELGGSSNRLYYSYKSDDPDRRLNGIEINISAGDDSGWNFGLSTAGNDGPLFVEFDPYDERPSSVRLSLSSIQDYGDPGEFRFTVDATKYDHSAQMFTETVNEKIATLFNTDVYLDKLTYENKGITFHVRHEYTDPEPDKPYVRLRADLPYLTSPDETAQQTNRPQLLSVVNEKGEKGVSSAAGSSFNDFEMLLDKSFVERSKTITVTVSNLVTEIVTDWETTVEIPKQP</sequence>
<evidence type="ECO:0000313" key="1">
    <source>
        <dbReference type="EMBL" id="MFD2659900.1"/>
    </source>
</evidence>
<keyword evidence="2" id="KW-1185">Reference proteome</keyword>
<name>A0ABW5QUY0_9BACL</name>
<protein>
    <recommendedName>
        <fullName evidence="3">DUF4179 domain-containing protein</fullName>
    </recommendedName>
</protein>
<evidence type="ECO:0000313" key="2">
    <source>
        <dbReference type="Proteomes" id="UP001597493"/>
    </source>
</evidence>
<organism evidence="1 2">
    <name type="scientific">Paenibacillus thailandensis</name>
    <dbReference type="NCBI Taxonomy" id="393250"/>
    <lineage>
        <taxon>Bacteria</taxon>
        <taxon>Bacillati</taxon>
        <taxon>Bacillota</taxon>
        <taxon>Bacilli</taxon>
        <taxon>Bacillales</taxon>
        <taxon>Paenibacillaceae</taxon>
        <taxon>Paenibacillus</taxon>
    </lineage>
</organism>
<gene>
    <name evidence="1" type="ORF">ACFSW5_06420</name>
</gene>
<dbReference type="EMBL" id="JBHUMY010000006">
    <property type="protein sequence ID" value="MFD2659900.1"/>
    <property type="molecule type" value="Genomic_DNA"/>
</dbReference>
<evidence type="ECO:0008006" key="3">
    <source>
        <dbReference type="Google" id="ProtNLM"/>
    </source>
</evidence>